<evidence type="ECO:0000256" key="7">
    <source>
        <dbReference type="ARBA" id="ARBA00023136"/>
    </source>
</evidence>
<dbReference type="CDD" id="cd17503">
    <property type="entry name" value="MFS_LmrB_MDR_like"/>
    <property type="match status" value="1"/>
</dbReference>
<feature type="transmembrane region" description="Helical" evidence="8">
    <location>
        <begin position="52"/>
        <end position="77"/>
    </location>
</feature>
<feature type="transmembrane region" description="Helical" evidence="8">
    <location>
        <begin position="270"/>
        <end position="287"/>
    </location>
</feature>
<evidence type="ECO:0000313" key="10">
    <source>
        <dbReference type="EMBL" id="MFC4304344.1"/>
    </source>
</evidence>
<evidence type="ECO:0000256" key="2">
    <source>
        <dbReference type="ARBA" id="ARBA00008537"/>
    </source>
</evidence>
<keyword evidence="3" id="KW-0813">Transport</keyword>
<comment type="subcellular location">
    <subcellularLocation>
        <location evidence="1">Cell membrane</location>
        <topology evidence="1">Multi-pass membrane protein</topology>
    </subcellularLocation>
</comment>
<dbReference type="InterPro" id="IPR020846">
    <property type="entry name" value="MFS_dom"/>
</dbReference>
<gene>
    <name evidence="10" type="ORF">ACFO1S_12980</name>
</gene>
<sequence length="516" mass="56319">MTNDVRDDINEMCLSELNKHALKFMQREVGIINIGPANHTASAQAEFSLKQILPVLLAVASGMFLVILDSTIMNVAIPKLVSAFQTNLSTIQWVITSYTLSLSAVIPLAGWFSDRFSSKRMFMTSIVLFVIASMLCALAQTPEQLILFRILQGLGGGMIAPIGIATVFSVSPPDKRGSVMGILGIPMLLAPILGPVLSGWLIEFMNWHWIFVLNVPVGFVALLLAWRYLPLAKPRHNSKLDVIGALLAPISAVALVFGVHQAGEKGWSDVWTLGSILFGTLVLAVFIRHELRQKYPLLELRVFRSPAFVHGIIVAWLNQIALFGSILLFPLYLQQVKGFSPLEAGLYVIPQAVLSTIGINLGGKMFDRYGVRPVAIIGILSLSGSLLALTQVTAHSSPFYIMCSFAFAGLGQGLTMMQINTHVLKSAPKELVSRVTPITTSAQQIMSSFGVTITMAYLAGRIRELPIDHSLDQLGHAFGSTFWITLGFAIAALLLSLFFAKRTESNTSTYFQIQSK</sequence>
<organism evidence="10 11">
    <name type="scientific">Cohnella boryungensis</name>
    <dbReference type="NCBI Taxonomy" id="768479"/>
    <lineage>
        <taxon>Bacteria</taxon>
        <taxon>Bacillati</taxon>
        <taxon>Bacillota</taxon>
        <taxon>Bacilli</taxon>
        <taxon>Bacillales</taxon>
        <taxon>Paenibacillaceae</taxon>
        <taxon>Cohnella</taxon>
    </lineage>
</organism>
<feature type="transmembrane region" description="Helical" evidence="8">
    <location>
        <begin position="374"/>
        <end position="393"/>
    </location>
</feature>
<feature type="transmembrane region" description="Helical" evidence="8">
    <location>
        <begin position="344"/>
        <end position="362"/>
    </location>
</feature>
<dbReference type="Gene3D" id="1.20.1250.20">
    <property type="entry name" value="MFS general substrate transporter like domains"/>
    <property type="match status" value="1"/>
</dbReference>
<comment type="similarity">
    <text evidence="2">Belongs to the major facilitator superfamily. EmrB family.</text>
</comment>
<evidence type="ECO:0000256" key="5">
    <source>
        <dbReference type="ARBA" id="ARBA00022692"/>
    </source>
</evidence>
<dbReference type="RefSeq" id="WP_378126903.1">
    <property type="nucleotide sequence ID" value="NZ_JBHSED010000022.1"/>
</dbReference>
<protein>
    <submittedName>
        <fullName evidence="10">MDR family MFS transporter</fullName>
    </submittedName>
</protein>
<keyword evidence="6 8" id="KW-1133">Transmembrane helix</keyword>
<feature type="transmembrane region" description="Helical" evidence="8">
    <location>
        <begin position="89"/>
        <end position="109"/>
    </location>
</feature>
<dbReference type="Pfam" id="PF07690">
    <property type="entry name" value="MFS_1"/>
    <property type="match status" value="1"/>
</dbReference>
<keyword evidence="11" id="KW-1185">Reference proteome</keyword>
<feature type="transmembrane region" description="Helical" evidence="8">
    <location>
        <begin position="182"/>
        <end position="202"/>
    </location>
</feature>
<feature type="transmembrane region" description="Helical" evidence="8">
    <location>
        <begin position="240"/>
        <end position="258"/>
    </location>
</feature>
<name>A0ABV8SCU7_9BACL</name>
<evidence type="ECO:0000313" key="11">
    <source>
        <dbReference type="Proteomes" id="UP001595755"/>
    </source>
</evidence>
<feature type="transmembrane region" description="Helical" evidence="8">
    <location>
        <begin position="438"/>
        <end position="460"/>
    </location>
</feature>
<feature type="transmembrane region" description="Helical" evidence="8">
    <location>
        <begin position="480"/>
        <end position="500"/>
    </location>
</feature>
<dbReference type="EMBL" id="JBHSED010000022">
    <property type="protein sequence ID" value="MFC4304344.1"/>
    <property type="molecule type" value="Genomic_DNA"/>
</dbReference>
<dbReference type="PANTHER" id="PTHR42718:SF9">
    <property type="entry name" value="MAJOR FACILITATOR SUPERFAMILY MULTIDRUG TRANSPORTER MFSC"/>
    <property type="match status" value="1"/>
</dbReference>
<reference evidence="11" key="1">
    <citation type="journal article" date="2019" name="Int. J. Syst. Evol. Microbiol.">
        <title>The Global Catalogue of Microorganisms (GCM) 10K type strain sequencing project: providing services to taxonomists for standard genome sequencing and annotation.</title>
        <authorList>
            <consortium name="The Broad Institute Genomics Platform"/>
            <consortium name="The Broad Institute Genome Sequencing Center for Infectious Disease"/>
            <person name="Wu L."/>
            <person name="Ma J."/>
        </authorList>
    </citation>
    <scope>NUCLEOTIDE SEQUENCE [LARGE SCALE GENOMIC DNA]</scope>
    <source>
        <strain evidence="11">CGMCC 4.1641</strain>
    </source>
</reference>
<evidence type="ECO:0000256" key="4">
    <source>
        <dbReference type="ARBA" id="ARBA00022475"/>
    </source>
</evidence>
<dbReference type="InterPro" id="IPR004638">
    <property type="entry name" value="EmrB-like"/>
</dbReference>
<dbReference type="Gene3D" id="1.20.1720.10">
    <property type="entry name" value="Multidrug resistance protein D"/>
    <property type="match status" value="1"/>
</dbReference>
<evidence type="ECO:0000256" key="8">
    <source>
        <dbReference type="SAM" id="Phobius"/>
    </source>
</evidence>
<feature type="transmembrane region" description="Helical" evidence="8">
    <location>
        <begin position="121"/>
        <end position="140"/>
    </location>
</feature>
<feature type="transmembrane region" description="Helical" evidence="8">
    <location>
        <begin position="308"/>
        <end position="332"/>
    </location>
</feature>
<keyword evidence="5 8" id="KW-0812">Transmembrane</keyword>
<feature type="transmembrane region" description="Helical" evidence="8">
    <location>
        <begin position="208"/>
        <end position="228"/>
    </location>
</feature>
<feature type="transmembrane region" description="Helical" evidence="8">
    <location>
        <begin position="399"/>
        <end position="417"/>
    </location>
</feature>
<evidence type="ECO:0000256" key="1">
    <source>
        <dbReference type="ARBA" id="ARBA00004651"/>
    </source>
</evidence>
<keyword evidence="4" id="KW-1003">Cell membrane</keyword>
<dbReference type="InterPro" id="IPR036259">
    <property type="entry name" value="MFS_trans_sf"/>
</dbReference>
<accession>A0ABV8SCU7</accession>
<evidence type="ECO:0000256" key="3">
    <source>
        <dbReference type="ARBA" id="ARBA00022448"/>
    </source>
</evidence>
<dbReference type="Proteomes" id="UP001595755">
    <property type="component" value="Unassembled WGS sequence"/>
</dbReference>
<comment type="caution">
    <text evidence="10">The sequence shown here is derived from an EMBL/GenBank/DDBJ whole genome shotgun (WGS) entry which is preliminary data.</text>
</comment>
<evidence type="ECO:0000259" key="9">
    <source>
        <dbReference type="PROSITE" id="PS50850"/>
    </source>
</evidence>
<dbReference type="NCBIfam" id="TIGR00711">
    <property type="entry name" value="efflux_EmrB"/>
    <property type="match status" value="1"/>
</dbReference>
<dbReference type="SUPFAM" id="SSF103473">
    <property type="entry name" value="MFS general substrate transporter"/>
    <property type="match status" value="1"/>
</dbReference>
<keyword evidence="7 8" id="KW-0472">Membrane</keyword>
<dbReference type="PANTHER" id="PTHR42718">
    <property type="entry name" value="MAJOR FACILITATOR SUPERFAMILY MULTIDRUG TRANSPORTER MFSC"/>
    <property type="match status" value="1"/>
</dbReference>
<proteinExistence type="inferred from homology"/>
<evidence type="ECO:0000256" key="6">
    <source>
        <dbReference type="ARBA" id="ARBA00022989"/>
    </source>
</evidence>
<dbReference type="InterPro" id="IPR011701">
    <property type="entry name" value="MFS"/>
</dbReference>
<dbReference type="PROSITE" id="PS50850">
    <property type="entry name" value="MFS"/>
    <property type="match status" value="1"/>
</dbReference>
<feature type="domain" description="Major facilitator superfamily (MFS) profile" evidence="9">
    <location>
        <begin position="55"/>
        <end position="504"/>
    </location>
</feature>
<feature type="transmembrane region" description="Helical" evidence="8">
    <location>
        <begin position="146"/>
        <end position="170"/>
    </location>
</feature>